<proteinExistence type="predicted"/>
<dbReference type="InterPro" id="IPR032691">
    <property type="entry name" value="Mon2/Sec7/BIG1-like_HUS"/>
</dbReference>
<evidence type="ECO:0000313" key="3">
    <source>
        <dbReference type="EMBL" id="GMM56859.1"/>
    </source>
</evidence>
<dbReference type="GO" id="GO:0016192">
    <property type="term" value="P:vesicle-mediated transport"/>
    <property type="evidence" value="ECO:0007669"/>
    <property type="project" value="UniProtKB-ARBA"/>
</dbReference>
<dbReference type="PANTHER" id="PTHR10663:SF388">
    <property type="entry name" value="GOLGI-SPECIFIC BREFELDIN A-RESISTANCE GUANINE NUCLEOTIDE EXCHANGE FACTOR 1"/>
    <property type="match status" value="1"/>
</dbReference>
<feature type="compositionally biased region" description="Basic and acidic residues" evidence="1">
    <location>
        <begin position="1403"/>
        <end position="1412"/>
    </location>
</feature>
<feature type="domain" description="SEC7" evidence="2">
    <location>
        <begin position="553"/>
        <end position="779"/>
    </location>
</feature>
<dbReference type="SUPFAM" id="SSF48425">
    <property type="entry name" value="Sec7 domain"/>
    <property type="match status" value="1"/>
</dbReference>
<keyword evidence="4" id="KW-1185">Reference proteome</keyword>
<dbReference type="Gene3D" id="1.10.1000.11">
    <property type="entry name" value="Arf Nucleotide-binding Site Opener,domain 2"/>
    <property type="match status" value="1"/>
</dbReference>
<comment type="caution">
    <text evidence="3">The sequence shown here is derived from an EMBL/GenBank/DDBJ whole genome shotgun (WGS) entry which is preliminary data.</text>
</comment>
<feature type="region of interest" description="Disordered" evidence="1">
    <location>
        <begin position="255"/>
        <end position="301"/>
    </location>
</feature>
<dbReference type="GO" id="GO:0032012">
    <property type="term" value="P:regulation of ARF protein signal transduction"/>
    <property type="evidence" value="ECO:0007669"/>
    <property type="project" value="InterPro"/>
</dbReference>
<reference evidence="3 4" key="1">
    <citation type="journal article" date="2023" name="Elife">
        <title>Identification of key yeast species and microbe-microbe interactions impacting larval growth of Drosophila in the wild.</title>
        <authorList>
            <person name="Mure A."/>
            <person name="Sugiura Y."/>
            <person name="Maeda R."/>
            <person name="Honda K."/>
            <person name="Sakurai N."/>
            <person name="Takahashi Y."/>
            <person name="Watada M."/>
            <person name="Katoh T."/>
            <person name="Gotoh A."/>
            <person name="Gotoh Y."/>
            <person name="Taniguchi I."/>
            <person name="Nakamura K."/>
            <person name="Hayashi T."/>
            <person name="Katayama T."/>
            <person name="Uemura T."/>
            <person name="Hattori Y."/>
        </authorList>
    </citation>
    <scope>NUCLEOTIDE SEQUENCE [LARGE SCALE GENOMIC DNA]</scope>
    <source>
        <strain evidence="3 4">KH-74</strain>
    </source>
</reference>
<feature type="compositionally biased region" description="Basic and acidic residues" evidence="1">
    <location>
        <begin position="681"/>
        <end position="690"/>
    </location>
</feature>
<dbReference type="GO" id="GO:0005085">
    <property type="term" value="F:guanyl-nucleotide exchange factor activity"/>
    <property type="evidence" value="ECO:0007669"/>
    <property type="project" value="InterPro"/>
</dbReference>
<organism evidence="3 4">
    <name type="scientific">Maudiozyma humilis</name>
    <name type="common">Sour dough yeast</name>
    <name type="synonym">Kazachstania humilis</name>
    <dbReference type="NCBI Taxonomy" id="51915"/>
    <lineage>
        <taxon>Eukaryota</taxon>
        <taxon>Fungi</taxon>
        <taxon>Dikarya</taxon>
        <taxon>Ascomycota</taxon>
        <taxon>Saccharomycotina</taxon>
        <taxon>Saccharomycetes</taxon>
        <taxon>Saccharomycetales</taxon>
        <taxon>Saccharomycetaceae</taxon>
        <taxon>Maudiozyma</taxon>
    </lineage>
</organism>
<dbReference type="InterPro" id="IPR000904">
    <property type="entry name" value="Sec7_dom"/>
</dbReference>
<feature type="region of interest" description="Disordered" evidence="1">
    <location>
        <begin position="1481"/>
        <end position="1523"/>
    </location>
</feature>
<protein>
    <submittedName>
        <fullName evidence="3">Arf family guanine nucleotide exchange factor</fullName>
    </submittedName>
</protein>
<dbReference type="PROSITE" id="PS50190">
    <property type="entry name" value="SEC7"/>
    <property type="match status" value="1"/>
</dbReference>
<evidence type="ECO:0000313" key="4">
    <source>
        <dbReference type="Proteomes" id="UP001377567"/>
    </source>
</evidence>
<dbReference type="Pfam" id="PF01369">
    <property type="entry name" value="Sec7"/>
    <property type="match status" value="1"/>
</dbReference>
<dbReference type="Gene3D" id="1.10.220.20">
    <property type="match status" value="1"/>
</dbReference>
<sequence>MSKVHPVNTGAVDPVTIVIKECINLSTAIRKYTKYSSQSGVAALLSGGSEIFSNQDDSLANTFNNLTMNKNNDPFLSGFIQLRLMLNKIDNLDDIDSLTLLQPFLLIVSTSSISGYITSLALDSLQRFFMLNIINEKSKNYVAAYREAMNALTHCRFEGSQQTSDDSVLLKVVILLNSIIESPYGECISDSIMYDVVQTIMSLACNKRRTEVLRKAAESIMMSITVKIFSKLEDIKFEDLGQKYINDESYSKDNLKDDTIGTTGDGDTVSVKSDNSNLSTTENVGESNNDDNKEPETIEDHEEITIEQYEIKEPKVLDIFEPNYGLPVVKQYLNLLLSLIVPENQTKHTNSTRIFGLQLINTAVEIAGDKFPLDPRLFSLISDPIFKCVLFIIQNTNKLSLLQPALQLFTTLVIILGDYLPMQIELTLTHIFSMLLGTETKEAAAGNSDAQRRIPSAVKELLIEQISILWTRSPSFFTSTFIKFDCNLDRADVSLSFLKALSKLSLPESAAATTESVPPICLEGLVSLIDDMHDHMQTLTKEEYQKANISENPILKQRERKTEFIKCATAFNEKAKKGIPLLIEKGFIPSDSDKDIAAFLFENNSLINKKTIGLLLCDPKRTPLLQEFISLFDFKDLRVDEAIRILLTKFRLPGESQQIERIVEAFSKGYVASQKYDPSKLVEVPDKKPTDQSTEDGAQPQEKEVEEEEVEDLASVQPDADSVFVLSYSIIMLNTDLHNPQVKEHMSFADYSGNLKGCCNEKDFPRWYLDKIYVSIRDKEIVMPEEHHGNEKWFEDAWNNLISSAAVMTDGALTSKNPVADLNSTDLLRFDRVIFKHTGANIVNTFFKIYLIASDDHITSRMLTSLDKCAYIAAFFNFKKLYNDILNSIAKITSLVNSNGTNNSAKESSVDDKTQEDISYETNDSTTVDNSYIDIDSIPLVEITDQETGKKIPVSNQAVRLGRSFKSQLCTIIFFRIISQTKDADIISTDLWGNIIRMLLNLYENLLVSPDIFPDLQQRLVIGNLPKPLSEISITKNHENRGLFSTFASYLKGDEEPTDDEIDASTKALDCIQSSNVAGSIFGNENLLNPVLIKTLMSSIKPQRNAENNRYFEPELLFLVEVSIALILFCKDEKQSGVAMLDKLFEFSKMSGITKRTVRRLITYKLLLISVIEGQESRLDQLINEELLAKNEVYTRKYFTTDQGKELLRRLLELTDIPNYSAYVLKNEGFWRVLRMVAAMSENTEMIFNFLNTKIIRDGAHLTPDNFMLVLGLLDEISSIGAVGSRWEQEYNQSVKSGHKVDRENPYQHVVELSLKSINSTAHLVELATLTHNEVIAIVQALAHQCINPCEQIHKYALSSLEVALTENITLPLAGISSVEELLDNSLLTLLKPVENSAAGTEADGKDSDSQKKKSTTAAASTMPVLEILGTISHVYLYYLRQGTSSNETFMKVLNIYNEYLETPGVETQLQTMITEKKALERELGLASRPETPSETQTPSLDASPVPEAPLQETDEPAATESA</sequence>
<dbReference type="EMBL" id="BTGD01000010">
    <property type="protein sequence ID" value="GMM56859.1"/>
    <property type="molecule type" value="Genomic_DNA"/>
</dbReference>
<feature type="region of interest" description="Disordered" evidence="1">
    <location>
        <begin position="1398"/>
        <end position="1417"/>
    </location>
</feature>
<dbReference type="PANTHER" id="PTHR10663">
    <property type="entry name" value="GUANYL-NUCLEOTIDE EXCHANGE FACTOR"/>
    <property type="match status" value="1"/>
</dbReference>
<dbReference type="InterPro" id="IPR023394">
    <property type="entry name" value="Sec7_C_sf"/>
</dbReference>
<feature type="compositionally biased region" description="Polar residues" evidence="1">
    <location>
        <begin position="1491"/>
        <end position="1501"/>
    </location>
</feature>
<dbReference type="Pfam" id="PF12783">
    <property type="entry name" value="Sec7-like_HUS"/>
    <property type="match status" value="1"/>
</dbReference>
<evidence type="ECO:0000256" key="1">
    <source>
        <dbReference type="SAM" id="MobiDB-lite"/>
    </source>
</evidence>
<dbReference type="Proteomes" id="UP001377567">
    <property type="component" value="Unassembled WGS sequence"/>
</dbReference>
<dbReference type="InterPro" id="IPR035999">
    <property type="entry name" value="Sec7_dom_sf"/>
</dbReference>
<feature type="compositionally biased region" description="Polar residues" evidence="1">
    <location>
        <begin position="270"/>
        <end position="287"/>
    </location>
</feature>
<feature type="compositionally biased region" description="Acidic residues" evidence="1">
    <location>
        <begin position="1513"/>
        <end position="1523"/>
    </location>
</feature>
<dbReference type="CDD" id="cd00171">
    <property type="entry name" value="Sec7"/>
    <property type="match status" value="1"/>
</dbReference>
<feature type="region of interest" description="Disordered" evidence="1">
    <location>
        <begin position="681"/>
        <end position="715"/>
    </location>
</feature>
<accession>A0AAV5RZ28</accession>
<dbReference type="GO" id="GO:0005794">
    <property type="term" value="C:Golgi apparatus"/>
    <property type="evidence" value="ECO:0007669"/>
    <property type="project" value="UniProtKB-ARBA"/>
</dbReference>
<dbReference type="SMART" id="SM00222">
    <property type="entry name" value="Sec7"/>
    <property type="match status" value="1"/>
</dbReference>
<evidence type="ECO:0000259" key="2">
    <source>
        <dbReference type="PROSITE" id="PS50190"/>
    </source>
</evidence>
<gene>
    <name evidence="3" type="ORF">DAKH74_034750</name>
</gene>
<dbReference type="FunFam" id="1.10.220.20:FF:000007">
    <property type="entry name" value="GDP/GTP exchange factor"/>
    <property type="match status" value="1"/>
</dbReference>
<name>A0AAV5RZ28_MAUHU</name>